<keyword evidence="4" id="KW-1185">Reference proteome</keyword>
<dbReference type="SUPFAM" id="SSF53756">
    <property type="entry name" value="UDP-Glycosyltransferase/glycogen phosphorylase"/>
    <property type="match status" value="1"/>
</dbReference>
<comment type="caution">
    <text evidence="3">The sequence shown here is derived from an EMBL/GenBank/DDBJ whole genome shotgun (WGS) entry which is preliminary data.</text>
</comment>
<dbReference type="Pfam" id="PF00534">
    <property type="entry name" value="Glycos_transf_1"/>
    <property type="match status" value="1"/>
</dbReference>
<proteinExistence type="predicted"/>
<dbReference type="Gene3D" id="3.40.50.2000">
    <property type="entry name" value="Glycogen Phosphorylase B"/>
    <property type="match status" value="2"/>
</dbReference>
<evidence type="ECO:0000313" key="3">
    <source>
        <dbReference type="EMBL" id="MBA5763775.1"/>
    </source>
</evidence>
<feature type="domain" description="Glycosyl transferase family 1" evidence="1">
    <location>
        <begin position="178"/>
        <end position="328"/>
    </location>
</feature>
<organism evidence="3 4">
    <name type="scientific">Vibrio marinisediminis</name>
    <dbReference type="NCBI Taxonomy" id="2758441"/>
    <lineage>
        <taxon>Bacteria</taxon>
        <taxon>Pseudomonadati</taxon>
        <taxon>Pseudomonadota</taxon>
        <taxon>Gammaproteobacteria</taxon>
        <taxon>Vibrionales</taxon>
        <taxon>Vibrionaceae</taxon>
        <taxon>Vibrio</taxon>
    </lineage>
</organism>
<dbReference type="PANTHER" id="PTHR45947">
    <property type="entry name" value="SULFOQUINOVOSYL TRANSFERASE SQD2"/>
    <property type="match status" value="1"/>
</dbReference>
<dbReference type="InterPro" id="IPR028098">
    <property type="entry name" value="Glyco_trans_4-like_N"/>
</dbReference>
<dbReference type="InterPro" id="IPR050194">
    <property type="entry name" value="Glycosyltransferase_grp1"/>
</dbReference>
<dbReference type="CDD" id="cd03801">
    <property type="entry name" value="GT4_PimA-like"/>
    <property type="match status" value="1"/>
</dbReference>
<protein>
    <submittedName>
        <fullName evidence="3">Glycosyltransferase family 4 protein</fullName>
    </submittedName>
</protein>
<dbReference type="InterPro" id="IPR001296">
    <property type="entry name" value="Glyco_trans_1"/>
</dbReference>
<accession>A0A7W2FT85</accession>
<reference evidence="3 4" key="1">
    <citation type="submission" date="2020-07" db="EMBL/GenBank/DDBJ databases">
        <title>Vibrio marinisediminis sp. nov., isolated from marine sediment.</title>
        <authorList>
            <person name="Ji X."/>
        </authorList>
    </citation>
    <scope>NUCLEOTIDE SEQUENCE [LARGE SCALE GENOMIC DNA]</scope>
    <source>
        <strain evidence="3 4">404</strain>
    </source>
</reference>
<evidence type="ECO:0000259" key="2">
    <source>
        <dbReference type="Pfam" id="PF13439"/>
    </source>
</evidence>
<dbReference type="EMBL" id="JACFYF010000011">
    <property type="protein sequence ID" value="MBA5763775.1"/>
    <property type="molecule type" value="Genomic_DNA"/>
</dbReference>
<name>A0A7W2FT85_9VIBR</name>
<keyword evidence="3" id="KW-0808">Transferase</keyword>
<dbReference type="Proteomes" id="UP000571701">
    <property type="component" value="Unassembled WGS sequence"/>
</dbReference>
<dbReference type="GO" id="GO:0016757">
    <property type="term" value="F:glycosyltransferase activity"/>
    <property type="evidence" value="ECO:0007669"/>
    <property type="project" value="InterPro"/>
</dbReference>
<feature type="domain" description="Glycosyltransferase subfamily 4-like N-terminal" evidence="2">
    <location>
        <begin position="37"/>
        <end position="165"/>
    </location>
</feature>
<sequence>MKILNVAETTQGGIETFFESLSRSQFVENHFLAFGYHRTELVLNDKGFRPFNVLFLLWVLYFKLDTKQYQVIFLHSTFAGLLRPFLWPLAKWRNIKLVYCSHGWAFDIHYDSLWKERVYKTVYIIVEKILALFCDKIYCISLHEYRSAINIGMSASKVALVWNGVKGSERVTDLVRNDDETTRILFVGRLDKQKGLDRFVDTLKNTEQWLSPIELSVIGEPVRNDCPELTTLLNEPIDKVTIHQLGWVKNTELDSHIQQADFVVVPSLWEGFGLIVAEAFRNGTPVLASNAGSLVDMVTDKTGWVFEQEQPDSLLNLTTRLLNDKLYKDIERSDCIAHFNQYFHEDVMNENYYHSFIELN</sequence>
<dbReference type="PANTHER" id="PTHR45947:SF3">
    <property type="entry name" value="SULFOQUINOVOSYL TRANSFERASE SQD2"/>
    <property type="match status" value="1"/>
</dbReference>
<evidence type="ECO:0000313" key="4">
    <source>
        <dbReference type="Proteomes" id="UP000571701"/>
    </source>
</evidence>
<gene>
    <name evidence="3" type="ORF">H2O73_15530</name>
</gene>
<dbReference type="Pfam" id="PF13439">
    <property type="entry name" value="Glyco_transf_4"/>
    <property type="match status" value="1"/>
</dbReference>
<evidence type="ECO:0000259" key="1">
    <source>
        <dbReference type="Pfam" id="PF00534"/>
    </source>
</evidence>
<dbReference type="RefSeq" id="WP_182109785.1">
    <property type="nucleotide sequence ID" value="NZ_JACFYF010000011.1"/>
</dbReference>
<dbReference type="AlphaFoldDB" id="A0A7W2FT85"/>